<proteinExistence type="predicted"/>
<organism evidence="1 2">
    <name type="scientific">Fertoeibacter niger</name>
    <dbReference type="NCBI Taxonomy" id="2656921"/>
    <lineage>
        <taxon>Bacteria</taxon>
        <taxon>Pseudomonadati</taxon>
        <taxon>Pseudomonadota</taxon>
        <taxon>Alphaproteobacteria</taxon>
        <taxon>Rhodobacterales</taxon>
        <taxon>Paracoccaceae</taxon>
        <taxon>Fertoeibacter</taxon>
    </lineage>
</organism>
<protein>
    <submittedName>
        <fullName evidence="1">Uncharacterized protein</fullName>
    </submittedName>
</protein>
<dbReference type="Proteomes" id="UP000484076">
    <property type="component" value="Unassembled WGS sequence"/>
</dbReference>
<dbReference type="RefSeq" id="WP_152824621.1">
    <property type="nucleotide sequence ID" value="NZ_WHUT02000003.1"/>
</dbReference>
<dbReference type="AlphaFoldDB" id="A0A8X8GW14"/>
<name>A0A8X8GW14_9RHOB</name>
<sequence>MFSSFMMFSIWQGVAFPFHRFWSVWSGYRSGPITASVWIEIAFGMWPHLGTGGVFFSQFELTAIYWQAVDTQRFNLDLSWAARGVAL</sequence>
<evidence type="ECO:0000313" key="2">
    <source>
        <dbReference type="Proteomes" id="UP000484076"/>
    </source>
</evidence>
<keyword evidence="2" id="KW-1185">Reference proteome</keyword>
<evidence type="ECO:0000313" key="1">
    <source>
        <dbReference type="EMBL" id="NUB44157.1"/>
    </source>
</evidence>
<reference evidence="1" key="1">
    <citation type="submission" date="2020-05" db="EMBL/GenBank/DDBJ databases">
        <title>Fertoebacter nigrum gen. nov., sp. nov., a new member of the family Rhodobacteraceae.</title>
        <authorList>
            <person name="Szuroczki S."/>
            <person name="Abbaszade G."/>
            <person name="Buni D."/>
            <person name="Schumann P."/>
            <person name="Toth E."/>
        </authorList>
    </citation>
    <scope>NUCLEOTIDE SEQUENCE</scope>
    <source>
        <strain evidence="1">RG-N-1a</strain>
    </source>
</reference>
<comment type="caution">
    <text evidence="1">The sequence shown here is derived from an EMBL/GenBank/DDBJ whole genome shotgun (WGS) entry which is preliminary data.</text>
</comment>
<gene>
    <name evidence="1" type="ORF">GEU84_007170</name>
</gene>
<accession>A0A8X8GW14</accession>
<dbReference type="EMBL" id="WHUT02000003">
    <property type="protein sequence ID" value="NUB44157.1"/>
    <property type="molecule type" value="Genomic_DNA"/>
</dbReference>